<reference evidence="2" key="1">
    <citation type="journal article" date="2007" name="Plant Cell">
        <title>Dothideomycete-plant interactions illuminated by genome sequencing and EST analysis of the wheat pathogen Stagonospora nodorum.</title>
        <authorList>
            <person name="Hane J.K."/>
            <person name="Lowe R.G."/>
            <person name="Solomon P.S."/>
            <person name="Tan K.C."/>
            <person name="Schoch C.L."/>
            <person name="Spatafora J.W."/>
            <person name="Crous P.W."/>
            <person name="Kodira C."/>
            <person name="Birren B.W."/>
            <person name="Galagan J.E."/>
            <person name="Torriani S.F."/>
            <person name="McDonald B.A."/>
            <person name="Oliver R.P."/>
        </authorList>
    </citation>
    <scope>NUCLEOTIDE SEQUENCE [LARGE SCALE GENOMIC DNA]</scope>
    <source>
        <strain evidence="2">SN15 / ATCC MYA-4574 / FGSC 10173</strain>
    </source>
</reference>
<dbReference type="RefSeq" id="XP_001799468.1">
    <property type="nucleotide sequence ID" value="XM_001799416.1"/>
</dbReference>
<dbReference type="AlphaFoldDB" id="Q0UGE7"/>
<dbReference type="EMBL" id="CH445338">
    <property type="protein sequence ID" value="EAT83359.1"/>
    <property type="molecule type" value="Genomic_DNA"/>
</dbReference>
<dbReference type="GeneID" id="5976369"/>
<dbReference type="InParanoid" id="Q0UGE7"/>
<sequence length="49" mass="5201">MTDPACVGQAKSFVSNGATATNGRFRAKIHDGNFLCGTVAYVPERKTIV</sequence>
<evidence type="ECO:0000313" key="2">
    <source>
        <dbReference type="Proteomes" id="UP000001055"/>
    </source>
</evidence>
<accession>Q0UGE7</accession>
<dbReference type="Proteomes" id="UP000001055">
    <property type="component" value="Unassembled WGS sequence"/>
</dbReference>
<proteinExistence type="predicted"/>
<evidence type="ECO:0000313" key="1">
    <source>
        <dbReference type="EMBL" id="EAT83359.1"/>
    </source>
</evidence>
<name>Q0UGE7_PHANO</name>
<gene>
    <name evidence="1" type="ORF">SNOG_09167</name>
</gene>
<organism evidence="1 2">
    <name type="scientific">Phaeosphaeria nodorum (strain SN15 / ATCC MYA-4574 / FGSC 10173)</name>
    <name type="common">Glume blotch fungus</name>
    <name type="synonym">Parastagonospora nodorum</name>
    <dbReference type="NCBI Taxonomy" id="321614"/>
    <lineage>
        <taxon>Eukaryota</taxon>
        <taxon>Fungi</taxon>
        <taxon>Dikarya</taxon>
        <taxon>Ascomycota</taxon>
        <taxon>Pezizomycotina</taxon>
        <taxon>Dothideomycetes</taxon>
        <taxon>Pleosporomycetidae</taxon>
        <taxon>Pleosporales</taxon>
        <taxon>Pleosporineae</taxon>
        <taxon>Phaeosphaeriaceae</taxon>
        <taxon>Parastagonospora</taxon>
    </lineage>
</organism>
<protein>
    <submittedName>
        <fullName evidence="1">Uncharacterized protein</fullName>
    </submittedName>
</protein>
<dbReference type="KEGG" id="pno:SNOG_09167"/>